<dbReference type="PROSITE" id="PS00059">
    <property type="entry name" value="ADH_ZINC"/>
    <property type="match status" value="1"/>
</dbReference>
<dbReference type="EC" id="1.2.98.1" evidence="8"/>
<keyword evidence="2 5" id="KW-0479">Metal-binding</keyword>
<evidence type="ECO:0000256" key="1">
    <source>
        <dbReference type="ARBA" id="ARBA00001947"/>
    </source>
</evidence>
<keyword evidence="4 8" id="KW-0560">Oxidoreductase</keyword>
<comment type="cofactor">
    <cofactor evidence="1 5">
        <name>Zn(2+)</name>
        <dbReference type="ChEBI" id="CHEBI:29105"/>
    </cofactor>
</comment>
<evidence type="ECO:0000259" key="6">
    <source>
        <dbReference type="Pfam" id="PF00107"/>
    </source>
</evidence>
<dbReference type="PANTHER" id="PTHR42813">
    <property type="entry name" value="ZINC-TYPE ALCOHOL DEHYDROGENASE-LIKE"/>
    <property type="match status" value="1"/>
</dbReference>
<dbReference type="GO" id="GO:0008270">
    <property type="term" value="F:zinc ion binding"/>
    <property type="evidence" value="ECO:0007669"/>
    <property type="project" value="InterPro"/>
</dbReference>
<dbReference type="InterPro" id="IPR002328">
    <property type="entry name" value="ADH_Zn_CS"/>
</dbReference>
<accession>A0A0M7BCZ4</accession>
<dbReference type="SUPFAM" id="SSF51735">
    <property type="entry name" value="NAD(P)-binding Rossmann-fold domains"/>
    <property type="match status" value="1"/>
</dbReference>
<sequence length="389" mass="42588">MRAVTYHGTGDFRVDTHPDPGIQHARDAVLRVTTTAICGSDLHMYDGFIPEMHKGDIIGHEFMGVVEDVGSEVGNLKRGDRVIIPFTINCGHCHWCKRKEFSLCDESNREPEKLAFMNGQASAGLFGYSHLYGGYDGGQAEYVRVPFADATHLKVPDGMTDEQVLFLTDIFPTGWQAAVNAEVGPGDTVAIWGAGPVGLFVLKSCLLLGAERVFVIDDVPERLALAQEHGAVVIDRSKVKPYDALMEATKGMLPEKVIDAVGLEAHGSGVVDTVYDRVKTATFQETDRPHALREAIMCCQKGGIVSIPGVYAAIIDKFPIGAAFGKALTFRMGQTHVMQHAPTLLDHIREGRIDPTFLITHRGKLNDAPDLYETFRDKKDDCIKVVLTP</sequence>
<evidence type="ECO:0000313" key="8">
    <source>
        <dbReference type="EMBL" id="CUH40610.1"/>
    </source>
</evidence>
<dbReference type="Proteomes" id="UP000049455">
    <property type="component" value="Unassembled WGS sequence"/>
</dbReference>
<dbReference type="EMBL" id="CYPR01000225">
    <property type="protein sequence ID" value="CUH40610.1"/>
    <property type="molecule type" value="Genomic_DNA"/>
</dbReference>
<protein>
    <submittedName>
        <fullName evidence="8">Formaldehyde dismutase</fullName>
        <ecNumber evidence="8">1.2.98.1</ecNumber>
    </submittedName>
</protein>
<dbReference type="OrthoDB" id="9809185at2"/>
<dbReference type="Gene3D" id="3.90.180.10">
    <property type="entry name" value="Medium-chain alcohol dehydrogenases, catalytic domain"/>
    <property type="match status" value="1"/>
</dbReference>
<dbReference type="STRING" id="313367.JSE7799_03345"/>
<dbReference type="InterPro" id="IPR036291">
    <property type="entry name" value="NAD(P)-bd_dom_sf"/>
</dbReference>
<gene>
    <name evidence="8" type="primary">fdm</name>
    <name evidence="8" type="ORF">JSE7799_03345</name>
</gene>
<dbReference type="AlphaFoldDB" id="A0A0M7BCZ4"/>
<keyword evidence="3 5" id="KW-0862">Zinc</keyword>
<feature type="domain" description="Alcohol dehydrogenase-like C-terminal" evidence="6">
    <location>
        <begin position="196"/>
        <end position="264"/>
    </location>
</feature>
<comment type="similarity">
    <text evidence="5">Belongs to the zinc-containing alcohol dehydrogenase family.</text>
</comment>
<evidence type="ECO:0000256" key="3">
    <source>
        <dbReference type="ARBA" id="ARBA00022833"/>
    </source>
</evidence>
<dbReference type="InterPro" id="IPR013149">
    <property type="entry name" value="ADH-like_C"/>
</dbReference>
<keyword evidence="9" id="KW-1185">Reference proteome</keyword>
<dbReference type="CDD" id="cd08283">
    <property type="entry name" value="FDH_like_1"/>
    <property type="match status" value="1"/>
</dbReference>
<proteinExistence type="inferred from homology"/>
<dbReference type="Pfam" id="PF00107">
    <property type="entry name" value="ADH_zinc_N"/>
    <property type="match status" value="1"/>
</dbReference>
<name>A0A0M7BCZ4_9RHOB</name>
<evidence type="ECO:0000256" key="2">
    <source>
        <dbReference type="ARBA" id="ARBA00022723"/>
    </source>
</evidence>
<dbReference type="PANTHER" id="PTHR42813:SF2">
    <property type="entry name" value="DEHYDROGENASE, ZINC-CONTAINING, PUTATIVE (AFU_ORTHOLOGUE AFUA_2G02810)-RELATED"/>
    <property type="match status" value="1"/>
</dbReference>
<feature type="domain" description="Alcohol dehydrogenase-like N-terminal" evidence="7">
    <location>
        <begin position="26"/>
        <end position="152"/>
    </location>
</feature>
<evidence type="ECO:0000259" key="7">
    <source>
        <dbReference type="Pfam" id="PF08240"/>
    </source>
</evidence>
<dbReference type="SUPFAM" id="SSF50129">
    <property type="entry name" value="GroES-like"/>
    <property type="match status" value="1"/>
</dbReference>
<dbReference type="InterPro" id="IPR013154">
    <property type="entry name" value="ADH-like_N"/>
</dbReference>
<dbReference type="RefSeq" id="WP_055664624.1">
    <property type="nucleotide sequence ID" value="NZ_CYPR01000225.1"/>
</dbReference>
<dbReference type="GO" id="GO:0047895">
    <property type="term" value="F:formaldehyde dismutase activity"/>
    <property type="evidence" value="ECO:0007669"/>
    <property type="project" value="UniProtKB-EC"/>
</dbReference>
<dbReference type="InterPro" id="IPR011032">
    <property type="entry name" value="GroES-like_sf"/>
</dbReference>
<dbReference type="Pfam" id="PF08240">
    <property type="entry name" value="ADH_N"/>
    <property type="match status" value="1"/>
</dbReference>
<evidence type="ECO:0000256" key="5">
    <source>
        <dbReference type="RuleBase" id="RU361277"/>
    </source>
</evidence>
<reference evidence="8 9" key="1">
    <citation type="submission" date="2015-09" db="EMBL/GenBank/DDBJ databases">
        <authorList>
            <person name="Jackson K.R."/>
            <person name="Lunt B.L."/>
            <person name="Fisher J.N.B."/>
            <person name="Gardner A.V."/>
            <person name="Bailey M.E."/>
            <person name="Deus L.M."/>
            <person name="Earl A.S."/>
            <person name="Gibby P.D."/>
            <person name="Hartmann K.A."/>
            <person name="Liu J.E."/>
            <person name="Manci A.M."/>
            <person name="Nielsen D.A."/>
            <person name="Solomon M.B."/>
            <person name="Breakwell D.P."/>
            <person name="Burnett S.H."/>
            <person name="Grose J.H."/>
        </authorList>
    </citation>
    <scope>NUCLEOTIDE SEQUENCE [LARGE SCALE GENOMIC DNA]</scope>
    <source>
        <strain evidence="8 9">CECT 7799</strain>
    </source>
</reference>
<evidence type="ECO:0000313" key="9">
    <source>
        <dbReference type="Proteomes" id="UP000049455"/>
    </source>
</evidence>
<evidence type="ECO:0000256" key="4">
    <source>
        <dbReference type="ARBA" id="ARBA00023002"/>
    </source>
</evidence>
<dbReference type="Gene3D" id="3.40.50.720">
    <property type="entry name" value="NAD(P)-binding Rossmann-like Domain"/>
    <property type="match status" value="1"/>
</dbReference>
<organism evidence="8 9">
    <name type="scientific">Jannaschia seosinensis</name>
    <dbReference type="NCBI Taxonomy" id="313367"/>
    <lineage>
        <taxon>Bacteria</taxon>
        <taxon>Pseudomonadati</taxon>
        <taxon>Pseudomonadota</taxon>
        <taxon>Alphaproteobacteria</taxon>
        <taxon>Rhodobacterales</taxon>
        <taxon>Roseobacteraceae</taxon>
        <taxon>Jannaschia</taxon>
    </lineage>
</organism>